<accession>A0A183E1H4</accession>
<dbReference type="InterPro" id="IPR039361">
    <property type="entry name" value="Cyclin"/>
</dbReference>
<reference evidence="2 3" key="2">
    <citation type="submission" date="2018-11" db="EMBL/GenBank/DDBJ databases">
        <authorList>
            <consortium name="Pathogen Informatics"/>
        </authorList>
    </citation>
    <scope>NUCLEOTIDE SEQUENCE [LARGE SCALE GENOMIC DNA]</scope>
</reference>
<keyword evidence="3" id="KW-1185">Reference proteome</keyword>
<feature type="domain" description="Cyclin N-terminal" evidence="1">
    <location>
        <begin position="6"/>
        <end position="92"/>
    </location>
</feature>
<organism evidence="4">
    <name type="scientific">Gongylonema pulchrum</name>
    <dbReference type="NCBI Taxonomy" id="637853"/>
    <lineage>
        <taxon>Eukaryota</taxon>
        <taxon>Metazoa</taxon>
        <taxon>Ecdysozoa</taxon>
        <taxon>Nematoda</taxon>
        <taxon>Chromadorea</taxon>
        <taxon>Rhabditida</taxon>
        <taxon>Spirurina</taxon>
        <taxon>Spiruromorpha</taxon>
        <taxon>Spiruroidea</taxon>
        <taxon>Gongylonematidae</taxon>
        <taxon>Gongylonema</taxon>
    </lineage>
</organism>
<dbReference type="AlphaFoldDB" id="A0A183E1H4"/>
<name>A0A183E1H4_9BILA</name>
<evidence type="ECO:0000259" key="1">
    <source>
        <dbReference type="Pfam" id="PF00134"/>
    </source>
</evidence>
<dbReference type="SUPFAM" id="SSF47954">
    <property type="entry name" value="Cyclin-like"/>
    <property type="match status" value="1"/>
</dbReference>
<evidence type="ECO:0000313" key="3">
    <source>
        <dbReference type="Proteomes" id="UP000271098"/>
    </source>
</evidence>
<dbReference type="EMBL" id="UYRT01081682">
    <property type="protein sequence ID" value="VDN24820.1"/>
    <property type="molecule type" value="Genomic_DNA"/>
</dbReference>
<gene>
    <name evidence="2" type="ORF">GPUH_LOCUS14815</name>
</gene>
<evidence type="ECO:0000313" key="4">
    <source>
        <dbReference type="WBParaSite" id="GPUH_0001483401-mRNA-1"/>
    </source>
</evidence>
<sequence length="115" mass="13527">MKYKKRKFRVCDYLPKQPLMSKEIRTKVIDWYVLMQEDFELNHEVLYHAVKIFDLYLSATEKNKDFVCIAAASLILASKIDVSFCQISTFVLFYIVCPTRFPTKIRLLGMASMTQ</sequence>
<dbReference type="PANTHER" id="PTHR10177">
    <property type="entry name" value="CYCLINS"/>
    <property type="match status" value="1"/>
</dbReference>
<dbReference type="Gene3D" id="1.10.472.10">
    <property type="entry name" value="Cyclin-like"/>
    <property type="match status" value="1"/>
</dbReference>
<protein>
    <submittedName>
        <fullName evidence="4">Cyclin N-terminal domain-containing protein</fullName>
    </submittedName>
</protein>
<dbReference type="Proteomes" id="UP000271098">
    <property type="component" value="Unassembled WGS sequence"/>
</dbReference>
<proteinExistence type="predicted"/>
<dbReference type="InterPro" id="IPR036915">
    <property type="entry name" value="Cyclin-like_sf"/>
</dbReference>
<dbReference type="Pfam" id="PF00134">
    <property type="entry name" value="Cyclin_N"/>
    <property type="match status" value="1"/>
</dbReference>
<evidence type="ECO:0000313" key="2">
    <source>
        <dbReference type="EMBL" id="VDN24820.1"/>
    </source>
</evidence>
<reference evidence="4" key="1">
    <citation type="submission" date="2016-06" db="UniProtKB">
        <authorList>
            <consortium name="WormBaseParasite"/>
        </authorList>
    </citation>
    <scope>IDENTIFICATION</scope>
</reference>
<dbReference type="WBParaSite" id="GPUH_0001483401-mRNA-1">
    <property type="protein sequence ID" value="GPUH_0001483401-mRNA-1"/>
    <property type="gene ID" value="GPUH_0001483401"/>
</dbReference>
<dbReference type="OrthoDB" id="5590282at2759"/>
<dbReference type="InterPro" id="IPR006671">
    <property type="entry name" value="Cyclin_N"/>
</dbReference>